<evidence type="ECO:0000313" key="8">
    <source>
        <dbReference type="EMBL" id="PTN01961.1"/>
    </source>
</evidence>
<keyword evidence="9" id="KW-1185">Reference proteome</keyword>
<comment type="subcellular location">
    <subcellularLocation>
        <location evidence="1">Cell membrane</location>
        <topology evidence="1">Multi-pass membrane protein</topology>
    </subcellularLocation>
</comment>
<dbReference type="GO" id="GO:0005886">
    <property type="term" value="C:plasma membrane"/>
    <property type="evidence" value="ECO:0007669"/>
    <property type="project" value="UniProtKB-SubCell"/>
</dbReference>
<dbReference type="Pfam" id="PF01311">
    <property type="entry name" value="Bac_export_1"/>
    <property type="match status" value="1"/>
</dbReference>
<reference evidence="8 9" key="1">
    <citation type="submission" date="2018-04" db="EMBL/GenBank/DDBJ databases">
        <title>Genomic Encyclopedia of Archaeal and Bacterial Type Strains, Phase II (KMG-II): from individual species to whole genera.</title>
        <authorList>
            <person name="Goeker M."/>
        </authorList>
    </citation>
    <scope>NUCLEOTIDE SEQUENCE [LARGE SCALE GENOMIC DNA]</scope>
    <source>
        <strain evidence="8 9">DSM 18064</strain>
    </source>
</reference>
<feature type="transmembrane region" description="Helical" evidence="7">
    <location>
        <begin position="203"/>
        <end position="232"/>
    </location>
</feature>
<evidence type="ECO:0000256" key="7">
    <source>
        <dbReference type="SAM" id="Phobius"/>
    </source>
</evidence>
<gene>
    <name evidence="8" type="ORF">C8N32_10985</name>
</gene>
<keyword evidence="8" id="KW-0282">Flagellum</keyword>
<feature type="transmembrane region" description="Helical" evidence="7">
    <location>
        <begin position="168"/>
        <end position="191"/>
    </location>
</feature>
<accession>A0A2T5BRS0</accession>
<evidence type="ECO:0000256" key="5">
    <source>
        <dbReference type="ARBA" id="ARBA00022989"/>
    </source>
</evidence>
<keyword evidence="6 7" id="KW-0472">Membrane</keyword>
<dbReference type="RefSeq" id="WP_244905910.1">
    <property type="nucleotide sequence ID" value="NZ_NHSI01000051.1"/>
</dbReference>
<evidence type="ECO:0000256" key="6">
    <source>
        <dbReference type="ARBA" id="ARBA00023136"/>
    </source>
</evidence>
<evidence type="ECO:0000313" key="9">
    <source>
        <dbReference type="Proteomes" id="UP000243859"/>
    </source>
</evidence>
<organism evidence="8 9">
    <name type="scientific">Rhodovulum imhoffii</name>
    <dbReference type="NCBI Taxonomy" id="365340"/>
    <lineage>
        <taxon>Bacteria</taxon>
        <taxon>Pseudomonadati</taxon>
        <taxon>Pseudomonadota</taxon>
        <taxon>Alphaproteobacteria</taxon>
        <taxon>Rhodobacterales</taxon>
        <taxon>Paracoccaceae</taxon>
        <taxon>Rhodovulum</taxon>
    </lineage>
</organism>
<comment type="similarity">
    <text evidence="2">Belongs to the FliR/MopE/SpaR family.</text>
</comment>
<dbReference type="AlphaFoldDB" id="A0A2T5BRS0"/>
<feature type="transmembrane region" description="Helical" evidence="7">
    <location>
        <begin position="38"/>
        <end position="54"/>
    </location>
</feature>
<dbReference type="PANTHER" id="PTHR30065">
    <property type="entry name" value="FLAGELLAR BIOSYNTHETIC PROTEIN FLIR"/>
    <property type="match status" value="1"/>
</dbReference>
<name>A0A2T5BRS0_9RHOB</name>
<keyword evidence="3" id="KW-1003">Cell membrane</keyword>
<dbReference type="PRINTS" id="PR00953">
    <property type="entry name" value="TYPE3IMRPROT"/>
</dbReference>
<keyword evidence="8" id="KW-0966">Cell projection</keyword>
<feature type="transmembrane region" description="Helical" evidence="7">
    <location>
        <begin position="6"/>
        <end position="26"/>
    </location>
</feature>
<evidence type="ECO:0000256" key="4">
    <source>
        <dbReference type="ARBA" id="ARBA00022692"/>
    </source>
</evidence>
<dbReference type="EMBL" id="QAAA01000009">
    <property type="protein sequence ID" value="PTN01961.1"/>
    <property type="molecule type" value="Genomic_DNA"/>
</dbReference>
<proteinExistence type="inferred from homology"/>
<feature type="transmembrane region" description="Helical" evidence="7">
    <location>
        <begin position="120"/>
        <end position="148"/>
    </location>
</feature>
<feature type="transmembrane region" description="Helical" evidence="7">
    <location>
        <begin position="66"/>
        <end position="89"/>
    </location>
</feature>
<evidence type="ECO:0000256" key="1">
    <source>
        <dbReference type="ARBA" id="ARBA00004651"/>
    </source>
</evidence>
<keyword evidence="8" id="KW-0969">Cilium</keyword>
<keyword evidence="4 7" id="KW-0812">Transmembrane</keyword>
<sequence length="248" mass="26175">MTVDLAPYLSAYGLVFLRVGGAMTMLPGFGERMVPLRIRLALSVAFTVVVAPLIQTELVGVPLTPATMAAEAVCGLALGLGLRFLVYALQMAGDFAAQSISLAQVLGSVALDPQPAMGRLMVVSGLAVAMMTGLHVRVVEIFALSYEILPPGLLPRSSELADWGMKRFAWAFGLAFSLAMPFVVGALLYNMALGIINKAMPQLMVAFVGAPALMLGGLILLFLSLPLILGVWQDLFVQTLSNPLSVPA</sequence>
<keyword evidence="5 7" id="KW-1133">Transmembrane helix</keyword>
<dbReference type="Proteomes" id="UP000243859">
    <property type="component" value="Unassembled WGS sequence"/>
</dbReference>
<evidence type="ECO:0000256" key="2">
    <source>
        <dbReference type="ARBA" id="ARBA00009772"/>
    </source>
</evidence>
<comment type="caution">
    <text evidence="8">The sequence shown here is derived from an EMBL/GenBank/DDBJ whole genome shotgun (WGS) entry which is preliminary data.</text>
</comment>
<dbReference type="GO" id="GO:0006605">
    <property type="term" value="P:protein targeting"/>
    <property type="evidence" value="ECO:0007669"/>
    <property type="project" value="InterPro"/>
</dbReference>
<dbReference type="PANTHER" id="PTHR30065:SF8">
    <property type="entry name" value="FLAGELLAR BIOSYNTHETIC PROTEIN FLIR"/>
    <property type="match status" value="1"/>
</dbReference>
<protein>
    <submittedName>
        <fullName evidence="8">Flagellar biosynthetic protein FliR</fullName>
    </submittedName>
</protein>
<evidence type="ECO:0000256" key="3">
    <source>
        <dbReference type="ARBA" id="ARBA00022475"/>
    </source>
</evidence>
<dbReference type="InterPro" id="IPR002010">
    <property type="entry name" value="T3SS_IM_R"/>
</dbReference>